<reference evidence="1" key="1">
    <citation type="submission" date="2021-01" db="EMBL/GenBank/DDBJ databases">
        <authorList>
            <consortium name="Aspergillus chevalieri M1 genome sequencing consortium"/>
            <person name="Kazuki M."/>
            <person name="Futagami T."/>
        </authorList>
    </citation>
    <scope>NUCLEOTIDE SEQUENCE</scope>
    <source>
        <strain evidence="1">M1</strain>
    </source>
</reference>
<proteinExistence type="predicted"/>
<protein>
    <submittedName>
        <fullName evidence="1">Uncharacterized protein</fullName>
    </submittedName>
</protein>
<dbReference type="EMBL" id="AP024418">
    <property type="protein sequence ID" value="BCR87213.1"/>
    <property type="molecule type" value="Genomic_DNA"/>
</dbReference>
<name>A0A7R7ZM82_ASPCH</name>
<keyword evidence="2" id="KW-1185">Reference proteome</keyword>
<organism evidence="1 2">
    <name type="scientific">Aspergillus chevalieri</name>
    <name type="common">Eurotium chevalieri</name>
    <dbReference type="NCBI Taxonomy" id="182096"/>
    <lineage>
        <taxon>Eukaryota</taxon>
        <taxon>Fungi</taxon>
        <taxon>Dikarya</taxon>
        <taxon>Ascomycota</taxon>
        <taxon>Pezizomycotina</taxon>
        <taxon>Eurotiomycetes</taxon>
        <taxon>Eurotiomycetidae</taxon>
        <taxon>Eurotiales</taxon>
        <taxon>Aspergillaceae</taxon>
        <taxon>Aspergillus</taxon>
        <taxon>Aspergillus subgen. Aspergillus</taxon>
    </lineage>
</organism>
<evidence type="ECO:0000313" key="2">
    <source>
        <dbReference type="Proteomes" id="UP000637239"/>
    </source>
</evidence>
<evidence type="ECO:0000313" key="1">
    <source>
        <dbReference type="EMBL" id="BCR87213.1"/>
    </source>
</evidence>
<dbReference type="RefSeq" id="XP_043135735.1">
    <property type="nucleotide sequence ID" value="XM_043277903.1"/>
</dbReference>
<dbReference type="AlphaFoldDB" id="A0A7R7ZM82"/>
<dbReference type="KEGG" id="ache:ACHE_31200S"/>
<accession>A0A7R7ZM82</accession>
<reference evidence="1" key="2">
    <citation type="submission" date="2021-02" db="EMBL/GenBank/DDBJ databases">
        <title>Aspergillus chevalieri M1 genome sequence.</title>
        <authorList>
            <person name="Kadooka C."/>
            <person name="Mori K."/>
            <person name="Futagami T."/>
        </authorList>
    </citation>
    <scope>NUCLEOTIDE SEQUENCE</scope>
    <source>
        <strain evidence="1">M1</strain>
    </source>
</reference>
<gene>
    <name evidence="1" type="ORF">ACHE_31200S</name>
</gene>
<dbReference type="Proteomes" id="UP000637239">
    <property type="component" value="Chromosome 3"/>
</dbReference>
<dbReference type="GeneID" id="66981572"/>
<sequence length="177" mass="20320">MARQPCTGTKIKASFSSATYRQVAPYTFRDPDRNGDNMKPLHVFASRMPHYVFYGILGDAYLAISQFGPLQMQENEEALPRLILFARIVARFGSSVMNKPEGVLESNVTKKGRIEHHSPTFDLVSVVFVEIKRPWMARIWTRKAKCWQSVRHSSCHRTREARLLNDLHIPTSDFSHS</sequence>